<dbReference type="AlphaFoldDB" id="A0AAD0KW64"/>
<proteinExistence type="predicted"/>
<sequence>MARPLASLTRTVATRTQVVMVTHSLAPLEFFDTVTVVAACPFGTDAADRAVEIGPYKEWGDTRISGQDLLTTLR</sequence>
<evidence type="ECO:0000313" key="2">
    <source>
        <dbReference type="Proteomes" id="UP000249682"/>
    </source>
</evidence>
<dbReference type="EMBL" id="CP029543">
    <property type="protein sequence ID" value="AWV48250.1"/>
    <property type="molecule type" value="Genomic_DNA"/>
</dbReference>
<reference evidence="1 2" key="1">
    <citation type="submission" date="2018-05" db="EMBL/GenBank/DDBJ databases">
        <title>Evolution of small genomes with special reference to Mycobacterium leprae.</title>
        <authorList>
            <person name="Mohanty P.S."/>
            <person name="Bansal A.K."/>
            <person name="Gupta U.D."/>
            <person name="Naaz F."/>
            <person name="Dwivedi V.D."/>
            <person name="Singh H."/>
            <person name="Gupta G."/>
            <person name="Sharma S."/>
            <person name="Arora M."/>
        </authorList>
    </citation>
    <scope>NUCLEOTIDE SEQUENCE [LARGE SCALE GENOMIC DNA]</scope>
    <source>
        <strain evidence="1 2">MRHRU-235-G</strain>
    </source>
</reference>
<name>A0AAD0KW64_MYCLR</name>
<protein>
    <submittedName>
        <fullName evidence="1">Uncharacterized protein</fullName>
    </submittedName>
</protein>
<accession>A0AAD0KW64</accession>
<dbReference type="Proteomes" id="UP000249682">
    <property type="component" value="Chromosome"/>
</dbReference>
<organism evidence="1 2">
    <name type="scientific">Mycobacterium leprae</name>
    <dbReference type="NCBI Taxonomy" id="1769"/>
    <lineage>
        <taxon>Bacteria</taxon>
        <taxon>Bacillati</taxon>
        <taxon>Actinomycetota</taxon>
        <taxon>Actinomycetes</taxon>
        <taxon>Mycobacteriales</taxon>
        <taxon>Mycobacteriaceae</taxon>
        <taxon>Mycobacterium</taxon>
    </lineage>
</organism>
<evidence type="ECO:0000313" key="1">
    <source>
        <dbReference type="EMBL" id="AWV48250.1"/>
    </source>
</evidence>
<gene>
    <name evidence="1" type="ORF">DIJ64_09880</name>
</gene>